<evidence type="ECO:0000256" key="7">
    <source>
        <dbReference type="ARBA" id="ARBA00034031"/>
    </source>
</evidence>
<dbReference type="GO" id="GO:0000213">
    <property type="term" value="F:tRNA-intron lyase activity"/>
    <property type="evidence" value="ECO:0007669"/>
    <property type="project" value="UniProtKB-EC"/>
</dbReference>
<comment type="similarity">
    <text evidence="2">Belongs to the tRNA-intron endonuclease family.</text>
</comment>
<evidence type="ECO:0000256" key="8">
    <source>
        <dbReference type="ARBA" id="ARBA00069358"/>
    </source>
</evidence>
<dbReference type="InterPro" id="IPR047921">
    <property type="entry name" value="LACTB2-like_MBL-fold"/>
</dbReference>
<protein>
    <recommendedName>
        <fullName evidence="8">Beta-lactamase-like protein 2 homolog</fullName>
        <ecNumber evidence="3">4.6.1.16</ecNumber>
    </recommendedName>
</protein>
<comment type="similarity">
    <text evidence="1">Belongs to the metallo-beta-lactamase superfamily. Glyoxalase II family.</text>
</comment>
<dbReference type="InterPro" id="IPR036866">
    <property type="entry name" value="RibonucZ/Hydroxyglut_hydro"/>
</dbReference>
<name>A0A5S6QWF8_TRIMR</name>
<dbReference type="Gene3D" id="1.10.10.10">
    <property type="entry name" value="Winged helix-like DNA-binding domain superfamily/Winged helix DNA-binding domain"/>
    <property type="match status" value="1"/>
</dbReference>
<dbReference type="SMART" id="SM00849">
    <property type="entry name" value="Lactamase_B"/>
    <property type="match status" value="1"/>
</dbReference>
<organism evidence="11 12">
    <name type="scientific">Trichuris muris</name>
    <name type="common">Mouse whipworm</name>
    <dbReference type="NCBI Taxonomy" id="70415"/>
    <lineage>
        <taxon>Eukaryota</taxon>
        <taxon>Metazoa</taxon>
        <taxon>Ecdysozoa</taxon>
        <taxon>Nematoda</taxon>
        <taxon>Enoplea</taxon>
        <taxon>Dorylaimia</taxon>
        <taxon>Trichinellida</taxon>
        <taxon>Trichuridae</taxon>
        <taxon>Trichuris</taxon>
    </lineage>
</organism>
<keyword evidence="11" id="KW-1185">Reference proteome</keyword>
<dbReference type="PANTHER" id="PTHR23131:SF0">
    <property type="entry name" value="ENDORIBONUCLEASE LACTB2"/>
    <property type="match status" value="1"/>
</dbReference>
<proteinExistence type="inferred from homology"/>
<dbReference type="EC" id="4.6.1.16" evidence="3"/>
<reference evidence="12" key="1">
    <citation type="submission" date="2019-12" db="UniProtKB">
        <authorList>
            <consortium name="WormBaseParasite"/>
        </authorList>
    </citation>
    <scope>IDENTIFICATION</scope>
</reference>
<evidence type="ECO:0000256" key="2">
    <source>
        <dbReference type="ARBA" id="ARBA00008078"/>
    </source>
</evidence>
<sequence>MVSHCRTIVLAVELAFLVLACCSSQTSSGPMSAFHKPLPYIASVSGTVLRLLGRNPGPFTLQGTNTYLVGNGRKRILIDTGVSNDSDYLHDLKHLIVSSNVEISTIVCTHWHLDHTGGVNDILKLLLNIGQSRPTVLKYDVGSKVDEDNYPETLDFEFEFLRDGQEIVTSGATLRVVHTPGHTSDHVALQFLEENSLFSGDCILGHGSTAVGDMASYMKSLERLKEMNPVKLYPGHGPVVEDGLGLIVKYIAHRGEREKEILSILKGSNSSLTAKQIADLVYKQLSADLHRAAERNVLKHLTKLLDSGKLECVDGKWSIIRVTMSALPKLSPKVKRKKGAIFSSIARSQQLRLKAAEGKLIGLTVTIEDADAGRELNVIGGFGKFTLSDRSHGPPESSGQLCLFLEEAWFLASSLNCLRVVNCMQQEIAPNEFLELCKSMRPNFISLYAVYFHFRSKNWIVAQGTNYGVDFVLYADLPSIAHSSYLVLIRPNALEEHRCPLTFRNLACYSRLAATVSKQLLLCSVGIVDNQSAVPNVQVMTVSQWFANCHFTGVTLDC</sequence>
<keyword evidence="5" id="KW-0378">Hydrolase</keyword>
<dbReference type="GO" id="GO:0046872">
    <property type="term" value="F:metal ion binding"/>
    <property type="evidence" value="ECO:0007669"/>
    <property type="project" value="UniProtKB-KW"/>
</dbReference>
<dbReference type="Gene3D" id="3.40.1350.10">
    <property type="match status" value="1"/>
</dbReference>
<dbReference type="SUPFAM" id="SSF53032">
    <property type="entry name" value="tRNA-intron endonuclease catalytic domain-like"/>
    <property type="match status" value="1"/>
</dbReference>
<evidence type="ECO:0000313" key="11">
    <source>
        <dbReference type="Proteomes" id="UP000046395"/>
    </source>
</evidence>
<dbReference type="GO" id="GO:0003676">
    <property type="term" value="F:nucleic acid binding"/>
    <property type="evidence" value="ECO:0007669"/>
    <property type="project" value="InterPro"/>
</dbReference>
<accession>A0A5S6QWF8</accession>
<dbReference type="GO" id="GO:0016787">
    <property type="term" value="F:hydrolase activity"/>
    <property type="evidence" value="ECO:0007669"/>
    <property type="project" value="UniProtKB-KW"/>
</dbReference>
<evidence type="ECO:0000313" key="12">
    <source>
        <dbReference type="WBParaSite" id="TMUE_3000011751.1"/>
    </source>
</evidence>
<dbReference type="InterPro" id="IPR006677">
    <property type="entry name" value="tRNA_intron_Endonuc_cat-like"/>
</dbReference>
<evidence type="ECO:0000256" key="3">
    <source>
        <dbReference type="ARBA" id="ARBA00012573"/>
    </source>
</evidence>
<dbReference type="STRING" id="70415.A0A5S6QWF8"/>
<dbReference type="Proteomes" id="UP000046395">
    <property type="component" value="Unassembled WGS sequence"/>
</dbReference>
<dbReference type="Gene3D" id="3.60.15.10">
    <property type="entry name" value="Ribonuclease Z/Hydroxyacylglutathione hydrolase-like"/>
    <property type="match status" value="1"/>
</dbReference>
<feature type="signal peptide" evidence="9">
    <location>
        <begin position="1"/>
        <end position="20"/>
    </location>
</feature>
<dbReference type="Pfam" id="PF01974">
    <property type="entry name" value="tRNA_int_endo"/>
    <property type="match status" value="1"/>
</dbReference>
<evidence type="ECO:0000259" key="10">
    <source>
        <dbReference type="SMART" id="SM00849"/>
    </source>
</evidence>
<evidence type="ECO:0000256" key="5">
    <source>
        <dbReference type="ARBA" id="ARBA00022801"/>
    </source>
</evidence>
<dbReference type="FunFam" id="3.60.15.10:FF:000017">
    <property type="entry name" value="Lactamase beta 2"/>
    <property type="match status" value="1"/>
</dbReference>
<feature type="domain" description="Metallo-beta-lactamase" evidence="10">
    <location>
        <begin position="63"/>
        <end position="236"/>
    </location>
</feature>
<dbReference type="Pfam" id="PF00753">
    <property type="entry name" value="Lactamase_B"/>
    <property type="match status" value="1"/>
</dbReference>
<dbReference type="InterPro" id="IPR036167">
    <property type="entry name" value="tRNA_intron_Endo_cat-like_sf"/>
</dbReference>
<dbReference type="InterPro" id="IPR001279">
    <property type="entry name" value="Metallo-B-lactamas"/>
</dbReference>
<dbReference type="PANTHER" id="PTHR23131">
    <property type="entry name" value="ENDORIBONUCLEASE LACTB2"/>
    <property type="match status" value="1"/>
</dbReference>
<dbReference type="GO" id="GO:0005634">
    <property type="term" value="C:nucleus"/>
    <property type="evidence" value="ECO:0007669"/>
    <property type="project" value="UniProtKB-ARBA"/>
</dbReference>
<dbReference type="WBParaSite" id="TMUE_3000011751.1">
    <property type="protein sequence ID" value="TMUE_3000011751.1"/>
    <property type="gene ID" value="WBGene00292516"/>
</dbReference>
<keyword evidence="4" id="KW-0479">Metal-binding</keyword>
<dbReference type="SUPFAM" id="SSF56281">
    <property type="entry name" value="Metallo-hydrolase/oxidoreductase"/>
    <property type="match status" value="1"/>
</dbReference>
<dbReference type="InterPro" id="IPR041516">
    <property type="entry name" value="LACTB2_WH"/>
</dbReference>
<dbReference type="CDD" id="cd07722">
    <property type="entry name" value="LACTB2-like_MBL-fold"/>
    <property type="match status" value="1"/>
</dbReference>
<dbReference type="Gene3D" id="3.40.1170.20">
    <property type="entry name" value="tRNA intron endonuclease, N-terminal domain"/>
    <property type="match status" value="1"/>
</dbReference>
<dbReference type="AlphaFoldDB" id="A0A5S6QWF8"/>
<dbReference type="GO" id="GO:0006388">
    <property type="term" value="P:tRNA splicing, via endonucleolytic cleavage and ligation"/>
    <property type="evidence" value="ECO:0007669"/>
    <property type="project" value="InterPro"/>
</dbReference>
<keyword evidence="6" id="KW-0862">Zinc</keyword>
<dbReference type="InterPro" id="IPR036388">
    <property type="entry name" value="WH-like_DNA-bd_sf"/>
</dbReference>
<dbReference type="Pfam" id="PF17778">
    <property type="entry name" value="WHD_BLACT"/>
    <property type="match status" value="1"/>
</dbReference>
<evidence type="ECO:0000256" key="6">
    <source>
        <dbReference type="ARBA" id="ARBA00022833"/>
    </source>
</evidence>
<dbReference type="CDD" id="cd22363">
    <property type="entry name" value="tRNA-intron_lyase_C"/>
    <property type="match status" value="1"/>
</dbReference>
<feature type="chain" id="PRO_5024346225" description="Beta-lactamase-like protein 2 homolog" evidence="9">
    <location>
        <begin position="21"/>
        <end position="558"/>
    </location>
</feature>
<evidence type="ECO:0000256" key="1">
    <source>
        <dbReference type="ARBA" id="ARBA00006759"/>
    </source>
</evidence>
<dbReference type="InterPro" id="IPR050662">
    <property type="entry name" value="Sec-metab_biosynth-thioest"/>
</dbReference>
<keyword evidence="9" id="KW-0732">Signal</keyword>
<comment type="catalytic activity">
    <reaction evidence="7">
        <text>pretRNA = a 3'-half-tRNA molecule with a 5'-OH end + a 5'-half-tRNA molecule with a 2',3'-cyclic phosphate end + an intron with a 2',3'-cyclic phosphate and a 5'-hydroxyl terminus.</text>
        <dbReference type="EC" id="4.6.1.16"/>
    </reaction>
</comment>
<dbReference type="InterPro" id="IPR011856">
    <property type="entry name" value="tRNA_endonuc-like_dom_sf"/>
</dbReference>
<evidence type="ECO:0000256" key="9">
    <source>
        <dbReference type="SAM" id="SignalP"/>
    </source>
</evidence>
<evidence type="ECO:0000256" key="4">
    <source>
        <dbReference type="ARBA" id="ARBA00022723"/>
    </source>
</evidence>